<feature type="region of interest" description="Disordered" evidence="1">
    <location>
        <begin position="168"/>
        <end position="199"/>
    </location>
</feature>
<keyword evidence="2" id="KW-0472">Membrane</keyword>
<feature type="transmembrane region" description="Helical" evidence="2">
    <location>
        <begin position="38"/>
        <end position="60"/>
    </location>
</feature>
<protein>
    <submittedName>
        <fullName evidence="3">Uncharacterized protein</fullName>
    </submittedName>
</protein>
<name>A0AAD7G2U4_9AGAR</name>
<evidence type="ECO:0000313" key="4">
    <source>
        <dbReference type="Proteomes" id="UP001221142"/>
    </source>
</evidence>
<evidence type="ECO:0000256" key="2">
    <source>
        <dbReference type="SAM" id="Phobius"/>
    </source>
</evidence>
<reference evidence="3" key="1">
    <citation type="submission" date="2023-03" db="EMBL/GenBank/DDBJ databases">
        <title>Massive genome expansion in bonnet fungi (Mycena s.s.) driven by repeated elements and novel gene families across ecological guilds.</title>
        <authorList>
            <consortium name="Lawrence Berkeley National Laboratory"/>
            <person name="Harder C.B."/>
            <person name="Miyauchi S."/>
            <person name="Viragh M."/>
            <person name="Kuo A."/>
            <person name="Thoen E."/>
            <person name="Andreopoulos B."/>
            <person name="Lu D."/>
            <person name="Skrede I."/>
            <person name="Drula E."/>
            <person name="Henrissat B."/>
            <person name="Morin E."/>
            <person name="Kohler A."/>
            <person name="Barry K."/>
            <person name="LaButti K."/>
            <person name="Morin E."/>
            <person name="Salamov A."/>
            <person name="Lipzen A."/>
            <person name="Mereny Z."/>
            <person name="Hegedus B."/>
            <person name="Baldrian P."/>
            <person name="Stursova M."/>
            <person name="Weitz H."/>
            <person name="Taylor A."/>
            <person name="Grigoriev I.V."/>
            <person name="Nagy L.G."/>
            <person name="Martin F."/>
            <person name="Kauserud H."/>
        </authorList>
    </citation>
    <scope>NUCLEOTIDE SEQUENCE</scope>
    <source>
        <strain evidence="3">9284</strain>
    </source>
</reference>
<evidence type="ECO:0000313" key="3">
    <source>
        <dbReference type="EMBL" id="KAJ7650804.1"/>
    </source>
</evidence>
<keyword evidence="2" id="KW-0812">Transmembrane</keyword>
<comment type="caution">
    <text evidence="3">The sequence shown here is derived from an EMBL/GenBank/DDBJ whole genome shotgun (WGS) entry which is preliminary data.</text>
</comment>
<organism evidence="3 4">
    <name type="scientific">Roridomyces roridus</name>
    <dbReference type="NCBI Taxonomy" id="1738132"/>
    <lineage>
        <taxon>Eukaryota</taxon>
        <taxon>Fungi</taxon>
        <taxon>Dikarya</taxon>
        <taxon>Basidiomycota</taxon>
        <taxon>Agaricomycotina</taxon>
        <taxon>Agaricomycetes</taxon>
        <taxon>Agaricomycetidae</taxon>
        <taxon>Agaricales</taxon>
        <taxon>Marasmiineae</taxon>
        <taxon>Mycenaceae</taxon>
        <taxon>Roridomyces</taxon>
    </lineage>
</organism>
<dbReference type="AlphaFoldDB" id="A0AAD7G2U4"/>
<gene>
    <name evidence="3" type="ORF">FB45DRAFT_26182</name>
</gene>
<evidence type="ECO:0000256" key="1">
    <source>
        <dbReference type="SAM" id="MobiDB-lite"/>
    </source>
</evidence>
<keyword evidence="2" id="KW-1133">Transmembrane helix</keyword>
<feature type="region of interest" description="Disordered" evidence="1">
    <location>
        <begin position="258"/>
        <end position="282"/>
    </location>
</feature>
<dbReference type="Proteomes" id="UP001221142">
    <property type="component" value="Unassembled WGS sequence"/>
</dbReference>
<proteinExistence type="predicted"/>
<accession>A0AAD7G2U4</accession>
<keyword evidence="4" id="KW-1185">Reference proteome</keyword>
<sequence>MKSFSFQEAVATSGAAAAAAATSSSSESHTHALNQTGTIVGVVIGGIAGLATVGILFAICRRLQHTRRLREELAAREYEDKHPPPITPFPVTFPSELPETYPPQTPYYGSSEGQSIVMGSSAYGLSDTAEPQPCFPYHDECKSSTSTPTRASSSVQRTATLAFTTRTTSLGHHKTTLSDRSASARSLPIPPLPVSPSPAQTKAELRRAHQLELARQVKELEILTAAGGTSLPTTPQYDVATQERMRVMEAQIRELQRHQATPWAGQDDHELPPGYTLEPVAI</sequence>
<dbReference type="EMBL" id="JARKIF010000001">
    <property type="protein sequence ID" value="KAJ7650804.1"/>
    <property type="molecule type" value="Genomic_DNA"/>
</dbReference>